<keyword evidence="1" id="KW-1133">Transmembrane helix</keyword>
<gene>
    <name evidence="2" type="ORF">AWC38_SpisGene6991</name>
</gene>
<keyword evidence="1" id="KW-0472">Membrane</keyword>
<keyword evidence="3" id="KW-1185">Reference proteome</keyword>
<dbReference type="EMBL" id="LSMT01000086">
    <property type="protein sequence ID" value="PFX28282.1"/>
    <property type="molecule type" value="Genomic_DNA"/>
</dbReference>
<sequence length="163" mass="18558">MEGSKRPQLLNNDQLISCCTLILVIEGSAREIGTFSKTEPTIMRFLCLTTTFVLLILIVVLFCADMPFVIASNSKVDDGNENRYTLCYSTSEIDRLLSNNCVNFRKRAMWKSGENILQSPEKAQRFLQKRITYVTNYGLFLEECCHESSCRVEEILEHCAAPV</sequence>
<evidence type="ECO:0000256" key="1">
    <source>
        <dbReference type="SAM" id="Phobius"/>
    </source>
</evidence>
<comment type="caution">
    <text evidence="2">The sequence shown here is derived from an EMBL/GenBank/DDBJ whole genome shotgun (WGS) entry which is preliminary data.</text>
</comment>
<accession>A0A2B4SIH5</accession>
<keyword evidence="1" id="KW-0812">Transmembrane</keyword>
<evidence type="ECO:0000313" key="3">
    <source>
        <dbReference type="Proteomes" id="UP000225706"/>
    </source>
</evidence>
<protein>
    <recommendedName>
        <fullName evidence="4">Insulin-like domain-containing protein</fullName>
    </recommendedName>
</protein>
<organism evidence="2 3">
    <name type="scientific">Stylophora pistillata</name>
    <name type="common">Smooth cauliflower coral</name>
    <dbReference type="NCBI Taxonomy" id="50429"/>
    <lineage>
        <taxon>Eukaryota</taxon>
        <taxon>Metazoa</taxon>
        <taxon>Cnidaria</taxon>
        <taxon>Anthozoa</taxon>
        <taxon>Hexacorallia</taxon>
        <taxon>Scleractinia</taxon>
        <taxon>Astrocoeniina</taxon>
        <taxon>Pocilloporidae</taxon>
        <taxon>Stylophora</taxon>
    </lineage>
</organism>
<dbReference type="AlphaFoldDB" id="A0A2B4SIH5"/>
<dbReference type="Proteomes" id="UP000225706">
    <property type="component" value="Unassembled WGS sequence"/>
</dbReference>
<proteinExistence type="predicted"/>
<name>A0A2B4SIH5_STYPI</name>
<feature type="transmembrane region" description="Helical" evidence="1">
    <location>
        <begin position="42"/>
        <end position="64"/>
    </location>
</feature>
<evidence type="ECO:0000313" key="2">
    <source>
        <dbReference type="EMBL" id="PFX28282.1"/>
    </source>
</evidence>
<reference evidence="3" key="1">
    <citation type="journal article" date="2017" name="bioRxiv">
        <title>Comparative analysis of the genomes of Stylophora pistillata and Acropora digitifera provides evidence for extensive differences between species of corals.</title>
        <authorList>
            <person name="Voolstra C.R."/>
            <person name="Li Y."/>
            <person name="Liew Y.J."/>
            <person name="Baumgarten S."/>
            <person name="Zoccola D."/>
            <person name="Flot J.-F."/>
            <person name="Tambutte S."/>
            <person name="Allemand D."/>
            <person name="Aranda M."/>
        </authorList>
    </citation>
    <scope>NUCLEOTIDE SEQUENCE [LARGE SCALE GENOMIC DNA]</scope>
</reference>
<evidence type="ECO:0008006" key="4">
    <source>
        <dbReference type="Google" id="ProtNLM"/>
    </source>
</evidence>